<organism evidence="1 2">
    <name type="scientific">Persea americana</name>
    <name type="common">Avocado</name>
    <dbReference type="NCBI Taxonomy" id="3435"/>
    <lineage>
        <taxon>Eukaryota</taxon>
        <taxon>Viridiplantae</taxon>
        <taxon>Streptophyta</taxon>
        <taxon>Embryophyta</taxon>
        <taxon>Tracheophyta</taxon>
        <taxon>Spermatophyta</taxon>
        <taxon>Magnoliopsida</taxon>
        <taxon>Magnoliidae</taxon>
        <taxon>Laurales</taxon>
        <taxon>Lauraceae</taxon>
        <taxon>Persea</taxon>
    </lineage>
</organism>
<proteinExistence type="predicted"/>
<evidence type="ECO:0000313" key="1">
    <source>
        <dbReference type="EMBL" id="KAJ8649279.1"/>
    </source>
</evidence>
<dbReference type="EMBL" id="CM056809">
    <property type="protein sequence ID" value="KAJ8649279.1"/>
    <property type="molecule type" value="Genomic_DNA"/>
</dbReference>
<protein>
    <submittedName>
        <fullName evidence="1">Uncharacterized protein</fullName>
    </submittedName>
</protein>
<sequence length="112" mass="12820">MIADQDALKIRLFASTLKGMAFDWYSTLPEDSIQNWTMLVTHFLTHFKDVLPQASLVDICRNIMRARIHSELLEASMEDEMVIKDLNSQKSSKKEPTAIPTSKPKKKEVLNV</sequence>
<name>A0ACC2MUC1_PERAE</name>
<comment type="caution">
    <text evidence="1">The sequence shown here is derived from an EMBL/GenBank/DDBJ whole genome shotgun (WGS) entry which is preliminary data.</text>
</comment>
<dbReference type="Proteomes" id="UP001234297">
    <property type="component" value="Chromosome 1"/>
</dbReference>
<keyword evidence="2" id="KW-1185">Reference proteome</keyword>
<reference evidence="1 2" key="1">
    <citation type="journal article" date="2022" name="Hortic Res">
        <title>A haplotype resolved chromosomal level avocado genome allows analysis of novel avocado genes.</title>
        <authorList>
            <person name="Nath O."/>
            <person name="Fletcher S.J."/>
            <person name="Hayward A."/>
            <person name="Shaw L.M."/>
            <person name="Masouleh A.K."/>
            <person name="Furtado A."/>
            <person name="Henry R.J."/>
            <person name="Mitter N."/>
        </authorList>
    </citation>
    <scope>NUCLEOTIDE SEQUENCE [LARGE SCALE GENOMIC DNA]</scope>
    <source>
        <strain evidence="2">cv. Hass</strain>
    </source>
</reference>
<evidence type="ECO:0000313" key="2">
    <source>
        <dbReference type="Proteomes" id="UP001234297"/>
    </source>
</evidence>
<accession>A0ACC2MUC1</accession>
<gene>
    <name evidence="1" type="ORF">MRB53_002302</name>
</gene>